<proteinExistence type="predicted"/>
<keyword evidence="2" id="KW-1185">Reference proteome</keyword>
<sequence length="135" mass="15237">MFRSWAQTDLNGITHPQLRDMGILSRDTSGTLRLLHSSSLPIDQTDIRPSVLVRTRSRWKLERALKHAARATLRGLKRRDEVTKIAPAFIHTSGTGLRIDEAYGQYGTDPVYDGSGKWTKAPSQPHRNVDMEIDT</sequence>
<dbReference type="OrthoDB" id="10483658at2759"/>
<dbReference type="Proteomes" id="UP000521943">
    <property type="component" value="Unassembled WGS sequence"/>
</dbReference>
<gene>
    <name evidence="1" type="ORF">DFP72DRAFT_1082739</name>
</gene>
<dbReference type="AlphaFoldDB" id="A0A8H6LUW4"/>
<accession>A0A8H6LUW4</accession>
<dbReference type="EMBL" id="JACGCI010000206">
    <property type="protein sequence ID" value="KAF6742026.1"/>
    <property type="molecule type" value="Genomic_DNA"/>
</dbReference>
<name>A0A8H6LUW4_9AGAR</name>
<protein>
    <submittedName>
        <fullName evidence="1">Uncharacterized protein</fullName>
    </submittedName>
</protein>
<organism evidence="1 2">
    <name type="scientific">Ephemerocybe angulata</name>
    <dbReference type="NCBI Taxonomy" id="980116"/>
    <lineage>
        <taxon>Eukaryota</taxon>
        <taxon>Fungi</taxon>
        <taxon>Dikarya</taxon>
        <taxon>Basidiomycota</taxon>
        <taxon>Agaricomycotina</taxon>
        <taxon>Agaricomycetes</taxon>
        <taxon>Agaricomycetidae</taxon>
        <taxon>Agaricales</taxon>
        <taxon>Agaricineae</taxon>
        <taxon>Psathyrellaceae</taxon>
        <taxon>Ephemerocybe</taxon>
    </lineage>
</organism>
<evidence type="ECO:0000313" key="2">
    <source>
        <dbReference type="Proteomes" id="UP000521943"/>
    </source>
</evidence>
<comment type="caution">
    <text evidence="1">The sequence shown here is derived from an EMBL/GenBank/DDBJ whole genome shotgun (WGS) entry which is preliminary data.</text>
</comment>
<reference evidence="1 2" key="1">
    <citation type="submission" date="2020-07" db="EMBL/GenBank/DDBJ databases">
        <title>Comparative genomics of pyrophilous fungi reveals a link between fire events and developmental genes.</title>
        <authorList>
            <consortium name="DOE Joint Genome Institute"/>
            <person name="Steindorff A.S."/>
            <person name="Carver A."/>
            <person name="Calhoun S."/>
            <person name="Stillman K."/>
            <person name="Liu H."/>
            <person name="Lipzen A."/>
            <person name="Pangilinan J."/>
            <person name="Labutti K."/>
            <person name="Bruns T.D."/>
            <person name="Grigoriev I.V."/>
        </authorList>
    </citation>
    <scope>NUCLEOTIDE SEQUENCE [LARGE SCALE GENOMIC DNA]</scope>
    <source>
        <strain evidence="1 2">CBS 144469</strain>
    </source>
</reference>
<evidence type="ECO:0000313" key="1">
    <source>
        <dbReference type="EMBL" id="KAF6742026.1"/>
    </source>
</evidence>